<dbReference type="Gene3D" id="3.10.450.50">
    <property type="match status" value="1"/>
</dbReference>
<proteinExistence type="predicted"/>
<evidence type="ECO:0000259" key="3">
    <source>
        <dbReference type="PROSITE" id="PS50177"/>
    </source>
</evidence>
<dbReference type="Gene3D" id="3.30.70.330">
    <property type="match status" value="1"/>
</dbReference>
<dbReference type="SUPFAM" id="SSF54427">
    <property type="entry name" value="NTF2-like"/>
    <property type="match status" value="1"/>
</dbReference>
<organism evidence="4 5">
    <name type="scientific">Trypanosoma equiperdum</name>
    <dbReference type="NCBI Taxonomy" id="5694"/>
    <lineage>
        <taxon>Eukaryota</taxon>
        <taxon>Discoba</taxon>
        <taxon>Euglenozoa</taxon>
        <taxon>Kinetoplastea</taxon>
        <taxon>Metakinetoplastina</taxon>
        <taxon>Trypanosomatida</taxon>
        <taxon>Trypanosomatidae</taxon>
        <taxon>Trypanosoma</taxon>
    </lineage>
</organism>
<dbReference type="InterPro" id="IPR002075">
    <property type="entry name" value="NTF2_dom"/>
</dbReference>
<dbReference type="GO" id="GO:1990904">
    <property type="term" value="C:ribonucleoprotein complex"/>
    <property type="evidence" value="ECO:0007669"/>
    <property type="project" value="TreeGrafter"/>
</dbReference>
<keyword evidence="1" id="KW-0694">RNA-binding</keyword>
<feature type="domain" description="NTF2" evidence="3">
    <location>
        <begin position="11"/>
        <end position="123"/>
    </location>
</feature>
<dbReference type="AlphaFoldDB" id="A0A1G4IBK4"/>
<feature type="region of interest" description="Disordered" evidence="2">
    <location>
        <begin position="146"/>
        <end position="204"/>
    </location>
</feature>
<dbReference type="EMBL" id="CZPT02001250">
    <property type="protein sequence ID" value="SCU69553.1"/>
    <property type="molecule type" value="Genomic_DNA"/>
</dbReference>
<dbReference type="InterPro" id="IPR018222">
    <property type="entry name" value="Nuclear_transport_factor_2_euk"/>
</dbReference>
<feature type="region of interest" description="Disordered" evidence="2">
    <location>
        <begin position="412"/>
        <end position="431"/>
    </location>
</feature>
<dbReference type="InterPro" id="IPR032710">
    <property type="entry name" value="NTF2-like_dom_sf"/>
</dbReference>
<evidence type="ECO:0000313" key="4">
    <source>
        <dbReference type="EMBL" id="SCU69553.1"/>
    </source>
</evidence>
<feature type="compositionally biased region" description="Basic and acidic residues" evidence="2">
    <location>
        <begin position="273"/>
        <end position="308"/>
    </location>
</feature>
<dbReference type="GO" id="GO:0003729">
    <property type="term" value="F:mRNA binding"/>
    <property type="evidence" value="ECO:0007669"/>
    <property type="project" value="TreeGrafter"/>
</dbReference>
<feature type="compositionally biased region" description="Basic and acidic residues" evidence="2">
    <location>
        <begin position="234"/>
        <end position="260"/>
    </location>
</feature>
<dbReference type="VEuPathDB" id="TriTrypDB:TEOVI_000111900"/>
<protein>
    <submittedName>
        <fullName evidence="4">Nuclear transport factor 2 (NTF2) domain containing protein, putative</fullName>
    </submittedName>
</protein>
<gene>
    <name evidence="4" type="ORF">TEOVI_000111900</name>
</gene>
<accession>A0A1G4IBK4</accession>
<evidence type="ECO:0000313" key="5">
    <source>
        <dbReference type="Proteomes" id="UP000195570"/>
    </source>
</evidence>
<dbReference type="InterPro" id="IPR039539">
    <property type="entry name" value="Ras_GTPase_bind_prot"/>
</dbReference>
<feature type="compositionally biased region" description="Low complexity" evidence="2">
    <location>
        <begin position="162"/>
        <end position="174"/>
    </location>
</feature>
<dbReference type="GeneID" id="92375059"/>
<comment type="caution">
    <text evidence="4">The sequence shown here is derived from an EMBL/GenBank/DDBJ whole genome shotgun (WGS) entry which is preliminary data.</text>
</comment>
<sequence>MSEASDRHRRVGASFTQQYYTKLVREPSELPNFYVQDASFEHLGHKATGVKAIREAVDRLYPVLVDAVVNIVSLSSEVGSDGNISLTIQGVLTVSPTLSHNFTHEVVLMEHKAHPGSFGVVRDRRINNPSEEAQKRWALETPPMFAQESPKEELPPMEDLAPSRAAVAAQRVSSTTQPAAEAAVEKPADSGAPAVPDAEAETRRPKSFAEAIKLGKQVGSNASQVAPRLVVAKGVKDHAEEPPVRVKASEPQREGAKALTKDSTGAKKGATAKKRDGSEKNGKEASDRSSGKPNGREGPNRSKGKDAEGRTLSRFVVFYDVIVKGLPPTATEQTVRDLVEPMAPVKLVKLLSQNDKKDTNVIRTFSFVQLDHDAIKEAGGNVKATVAKLLESSKGKKGSGGSRIQIDEVREKYTAAPAQTSGEAANADCSQ</sequence>
<dbReference type="InterPro" id="IPR012677">
    <property type="entry name" value="Nucleotide-bd_a/b_plait_sf"/>
</dbReference>
<dbReference type="GO" id="GO:0005829">
    <property type="term" value="C:cytosol"/>
    <property type="evidence" value="ECO:0007669"/>
    <property type="project" value="TreeGrafter"/>
</dbReference>
<dbReference type="RefSeq" id="XP_067080504.1">
    <property type="nucleotide sequence ID" value="XM_067224403.1"/>
</dbReference>
<evidence type="ECO:0000256" key="1">
    <source>
        <dbReference type="ARBA" id="ARBA00022884"/>
    </source>
</evidence>
<dbReference type="PANTHER" id="PTHR10693">
    <property type="entry name" value="RAS GTPASE-ACTIVATING PROTEIN-BINDING PROTEIN"/>
    <property type="match status" value="1"/>
</dbReference>
<dbReference type="Pfam" id="PF02136">
    <property type="entry name" value="NTF2"/>
    <property type="match status" value="1"/>
</dbReference>
<dbReference type="PROSITE" id="PS50177">
    <property type="entry name" value="NTF2_DOMAIN"/>
    <property type="match status" value="1"/>
</dbReference>
<evidence type="ECO:0000256" key="2">
    <source>
        <dbReference type="SAM" id="MobiDB-lite"/>
    </source>
</evidence>
<dbReference type="SUPFAM" id="SSF54928">
    <property type="entry name" value="RNA-binding domain, RBD"/>
    <property type="match status" value="1"/>
</dbReference>
<keyword evidence="5" id="KW-1185">Reference proteome</keyword>
<feature type="region of interest" description="Disordered" evidence="2">
    <location>
        <begin position="234"/>
        <end position="308"/>
    </location>
</feature>
<dbReference type="PANTHER" id="PTHR10693:SF87">
    <property type="entry name" value="RRM DOMAIN-CONTAINING PROTEIN"/>
    <property type="match status" value="1"/>
</dbReference>
<feature type="compositionally biased region" description="Polar residues" evidence="2">
    <location>
        <begin position="417"/>
        <end position="431"/>
    </location>
</feature>
<dbReference type="InterPro" id="IPR035979">
    <property type="entry name" value="RBD_domain_sf"/>
</dbReference>
<dbReference type="Proteomes" id="UP000195570">
    <property type="component" value="Unassembled WGS sequence"/>
</dbReference>
<reference evidence="4" key="1">
    <citation type="submission" date="2016-09" db="EMBL/GenBank/DDBJ databases">
        <authorList>
            <person name="Hebert L."/>
            <person name="Moumen B."/>
        </authorList>
    </citation>
    <scope>NUCLEOTIDE SEQUENCE [LARGE SCALE GENOMIC DNA]</scope>
    <source>
        <strain evidence="4">OVI</strain>
    </source>
</reference>
<name>A0A1G4IBK4_TRYEQ</name>